<keyword evidence="3" id="KW-1185">Reference proteome</keyword>
<evidence type="ECO:0000313" key="3">
    <source>
        <dbReference type="Proteomes" id="UP000541185"/>
    </source>
</evidence>
<sequence length="130" mass="14256">MKLVLGVLFAMLLGACAAPTPDMQGMVHNSRNSLDWAGAYEGTLPCADCPGIATRVELALDQTYVLSLRYIDRDAAPRVSRGTFTWDAEGRSIELQSWRFQVREGSLALLDREGLPITGALAQNYVLKKL</sequence>
<evidence type="ECO:0000256" key="1">
    <source>
        <dbReference type="SAM" id="SignalP"/>
    </source>
</evidence>
<dbReference type="InterPro" id="IPR007298">
    <property type="entry name" value="Cu-R_lipoprotein_NlpE"/>
</dbReference>
<accession>A0A848HAJ0</accession>
<comment type="caution">
    <text evidence="2">The sequence shown here is derived from an EMBL/GenBank/DDBJ whole genome shotgun (WGS) entry which is preliminary data.</text>
</comment>
<dbReference type="Proteomes" id="UP000541185">
    <property type="component" value="Unassembled WGS sequence"/>
</dbReference>
<organism evidence="2 3">
    <name type="scientific">Ramlibacter agri</name>
    <dbReference type="NCBI Taxonomy" id="2728837"/>
    <lineage>
        <taxon>Bacteria</taxon>
        <taxon>Pseudomonadati</taxon>
        <taxon>Pseudomonadota</taxon>
        <taxon>Betaproteobacteria</taxon>
        <taxon>Burkholderiales</taxon>
        <taxon>Comamonadaceae</taxon>
        <taxon>Ramlibacter</taxon>
    </lineage>
</organism>
<gene>
    <name evidence="2" type="ORF">HHL11_27250</name>
</gene>
<proteinExistence type="predicted"/>
<feature type="chain" id="PRO_5032508922" evidence="1">
    <location>
        <begin position="18"/>
        <end position="130"/>
    </location>
</feature>
<dbReference type="Gene3D" id="2.40.128.640">
    <property type="match status" value="1"/>
</dbReference>
<feature type="signal peptide" evidence="1">
    <location>
        <begin position="1"/>
        <end position="17"/>
    </location>
</feature>
<evidence type="ECO:0000313" key="2">
    <source>
        <dbReference type="EMBL" id="NML47477.1"/>
    </source>
</evidence>
<keyword evidence="1" id="KW-0732">Signal</keyword>
<dbReference type="PROSITE" id="PS51257">
    <property type="entry name" value="PROKAR_LIPOPROTEIN"/>
    <property type="match status" value="1"/>
</dbReference>
<name>A0A848HAJ0_9BURK</name>
<reference evidence="2 3" key="1">
    <citation type="submission" date="2020-04" db="EMBL/GenBank/DDBJ databases">
        <title>Ramlibacter sp. G-1-2-2 isolated from soil.</title>
        <authorList>
            <person name="Dahal R.H."/>
        </authorList>
    </citation>
    <scope>NUCLEOTIDE SEQUENCE [LARGE SCALE GENOMIC DNA]</scope>
    <source>
        <strain evidence="2 3">G-1-2-2</strain>
    </source>
</reference>
<dbReference type="EMBL" id="JABBFX010000003">
    <property type="protein sequence ID" value="NML47477.1"/>
    <property type="molecule type" value="Genomic_DNA"/>
</dbReference>
<dbReference type="Pfam" id="PF04170">
    <property type="entry name" value="NlpE"/>
    <property type="match status" value="1"/>
</dbReference>
<dbReference type="RefSeq" id="WP_169421753.1">
    <property type="nucleotide sequence ID" value="NZ_JABBFX010000003.1"/>
</dbReference>
<dbReference type="AlphaFoldDB" id="A0A848HAJ0"/>
<protein>
    <submittedName>
        <fullName evidence="2">Copper resistance protein NlpE</fullName>
    </submittedName>
</protein>